<evidence type="ECO:0000313" key="3">
    <source>
        <dbReference type="Proteomes" id="UP000037460"/>
    </source>
</evidence>
<keyword evidence="1" id="KW-0175">Coiled coil</keyword>
<dbReference type="Proteomes" id="UP000037460">
    <property type="component" value="Unassembled WGS sequence"/>
</dbReference>
<reference evidence="3" key="1">
    <citation type="journal article" date="2015" name="PLoS Genet.">
        <title>Genome Sequence and Transcriptome Analyses of Chrysochromulina tobin: Metabolic Tools for Enhanced Algal Fitness in the Prominent Order Prymnesiales (Haptophyceae).</title>
        <authorList>
            <person name="Hovde B.T."/>
            <person name="Deodato C.R."/>
            <person name="Hunsperger H.M."/>
            <person name="Ryken S.A."/>
            <person name="Yost W."/>
            <person name="Jha R.K."/>
            <person name="Patterson J."/>
            <person name="Monnat R.J. Jr."/>
            <person name="Barlow S.B."/>
            <person name="Starkenburg S.R."/>
            <person name="Cattolico R.A."/>
        </authorList>
    </citation>
    <scope>NUCLEOTIDE SEQUENCE</scope>
    <source>
        <strain evidence="3">CCMP291</strain>
    </source>
</reference>
<accession>A0A0M0JUY1</accession>
<gene>
    <name evidence="2" type="ORF">Ctob_009798</name>
</gene>
<dbReference type="EMBL" id="JWZX01002245">
    <property type="protein sequence ID" value="KOO30344.1"/>
    <property type="molecule type" value="Genomic_DNA"/>
</dbReference>
<comment type="caution">
    <text evidence="2">The sequence shown here is derived from an EMBL/GenBank/DDBJ whole genome shotgun (WGS) entry which is preliminary data.</text>
</comment>
<dbReference type="AlphaFoldDB" id="A0A0M0JUY1"/>
<evidence type="ECO:0000313" key="2">
    <source>
        <dbReference type="EMBL" id="KOO30344.1"/>
    </source>
</evidence>
<name>A0A0M0JUY1_9EUKA</name>
<proteinExistence type="predicted"/>
<evidence type="ECO:0000256" key="1">
    <source>
        <dbReference type="SAM" id="Coils"/>
    </source>
</evidence>
<sequence>MNLILTRLAEEAQPHVQKALQGLKVLHSMSPRFQVTFGHVDSDHARLTNETLALKQQLRQAKADTAALEERLNAKLRHEVREANAELQLVTLKEQDVREEKAALEKRLNAEIAALAVAGKALTKSSRDKDGEIKKLKVEITELITSKDDLMALWTALSNEHLKVTAGLEGNMDRLKVEIVGKDKQLALLGQEISARKLELDARTLELIHFKRRCTYT</sequence>
<protein>
    <submittedName>
        <fullName evidence="2">Uncharacterized protein</fullName>
    </submittedName>
</protein>
<feature type="coiled-coil region" evidence="1">
    <location>
        <begin position="44"/>
        <end position="114"/>
    </location>
</feature>
<organism evidence="2 3">
    <name type="scientific">Chrysochromulina tobinii</name>
    <dbReference type="NCBI Taxonomy" id="1460289"/>
    <lineage>
        <taxon>Eukaryota</taxon>
        <taxon>Haptista</taxon>
        <taxon>Haptophyta</taxon>
        <taxon>Prymnesiophyceae</taxon>
        <taxon>Prymnesiales</taxon>
        <taxon>Chrysochromulinaceae</taxon>
        <taxon>Chrysochromulina</taxon>
    </lineage>
</organism>
<keyword evidence="3" id="KW-1185">Reference proteome</keyword>